<organism evidence="1 2">
    <name type="scientific">Myxococcus landrumensis</name>
    <dbReference type="NCBI Taxonomy" id="2813577"/>
    <lineage>
        <taxon>Bacteria</taxon>
        <taxon>Pseudomonadati</taxon>
        <taxon>Myxococcota</taxon>
        <taxon>Myxococcia</taxon>
        <taxon>Myxococcales</taxon>
        <taxon>Cystobacterineae</taxon>
        <taxon>Myxococcaceae</taxon>
        <taxon>Myxococcus</taxon>
    </lineage>
</organism>
<dbReference type="Pfam" id="PF03783">
    <property type="entry name" value="CsgG"/>
    <property type="match status" value="1"/>
</dbReference>
<protein>
    <submittedName>
        <fullName evidence="1">Uncharacterized protein</fullName>
    </submittedName>
</protein>
<accession>A0ABX7NA67</accession>
<proteinExistence type="predicted"/>
<evidence type="ECO:0000313" key="1">
    <source>
        <dbReference type="EMBL" id="QSQ15677.1"/>
    </source>
</evidence>
<keyword evidence="2" id="KW-1185">Reference proteome</keyword>
<gene>
    <name evidence="1" type="ORF">JY572_06330</name>
</gene>
<dbReference type="RefSeq" id="WP_206717370.1">
    <property type="nucleotide sequence ID" value="NZ_CP071091.1"/>
</dbReference>
<reference evidence="1 2" key="1">
    <citation type="submission" date="2021-02" db="EMBL/GenBank/DDBJ databases">
        <title>De Novo genome assembly of isolated myxobacteria.</title>
        <authorList>
            <person name="Stevens D.C."/>
        </authorList>
    </citation>
    <scope>NUCLEOTIDE SEQUENCE [LARGE SCALE GENOMIC DNA]</scope>
    <source>
        <strain evidence="1 2">SCHIC003</strain>
    </source>
</reference>
<dbReference type="EMBL" id="CP071091">
    <property type="protein sequence ID" value="QSQ15677.1"/>
    <property type="molecule type" value="Genomic_DNA"/>
</dbReference>
<evidence type="ECO:0000313" key="2">
    <source>
        <dbReference type="Proteomes" id="UP000663090"/>
    </source>
</evidence>
<dbReference type="Gene3D" id="3.40.50.10610">
    <property type="entry name" value="ABC-type transport auxiliary lipoprotein component"/>
    <property type="match status" value="1"/>
</dbReference>
<dbReference type="Proteomes" id="UP000663090">
    <property type="component" value="Chromosome"/>
</dbReference>
<dbReference type="InterPro" id="IPR005534">
    <property type="entry name" value="Curli_assmbl/transp-comp_CsgG"/>
</dbReference>
<name>A0ABX7NA67_9BACT</name>
<sequence>MLVALGLTVPGVAALLLRPSPSVPTEKVAEASDAVSPLPSTPGGPVRVCVLEFRNLSGSPELAPLKQALAESVVTDIGHVPGLRLIERGQLDLPLEEQDFTQGPRVDPETRARLGRIVGAEVVVLGSFQQADTVLRASARFVHVETGEVLDTARVEGRASNPLDVQDALATEVRALLPRLLQRLRP</sequence>